<sequence length="354" mass="37814">MPPSGPGGIGSCAGRPRCRTIGGRRRRRDLGGPPRRAGGVMRMGARIMATATASVSASAVAARSVRAKGRHRRRAGRMGGVARRAGVAVVCAGILTMLVGRVGFASAEEPADTRSSYTEVLVVGVESVAYRPLYTVEAGTYEGYARALLDAFAADTGLTLDYRPMPVTRLYASFAAGRIDLKFPDNPAWNRPFRDQHAVVYSVPAVAVLDASVVRADRADLTPEAVRTLGTVVGFSPWPWAERITMGSVTLVENADFVSLVRQVLAGRVDAAYASIAVVNRVLDVDLKQPGALVAAPHLPQDSVEYRLSTIARPDIIGRFDAWMETQDARVRALKADYGVERGVNRDGSLGRGP</sequence>
<feature type="compositionally biased region" description="Gly residues" evidence="1">
    <location>
        <begin position="1"/>
        <end position="11"/>
    </location>
</feature>
<keyword evidence="2" id="KW-0812">Transmembrane</keyword>
<name>A0A5M6I9R9_9PROT</name>
<feature type="compositionally biased region" description="Basic residues" evidence="1">
    <location>
        <begin position="16"/>
        <end position="28"/>
    </location>
</feature>
<gene>
    <name evidence="3" type="ORF">F1188_15615</name>
</gene>
<organism evidence="3 4">
    <name type="scientific">Roseospira marina</name>
    <dbReference type="NCBI Taxonomy" id="140057"/>
    <lineage>
        <taxon>Bacteria</taxon>
        <taxon>Pseudomonadati</taxon>
        <taxon>Pseudomonadota</taxon>
        <taxon>Alphaproteobacteria</taxon>
        <taxon>Rhodospirillales</taxon>
        <taxon>Rhodospirillaceae</taxon>
        <taxon>Roseospira</taxon>
    </lineage>
</organism>
<protein>
    <submittedName>
        <fullName evidence="3">Amino acid ABC transporter substrate-binding protein</fullName>
    </submittedName>
</protein>
<evidence type="ECO:0000313" key="4">
    <source>
        <dbReference type="Proteomes" id="UP000324065"/>
    </source>
</evidence>
<dbReference type="SUPFAM" id="SSF53850">
    <property type="entry name" value="Periplasmic binding protein-like II"/>
    <property type="match status" value="1"/>
</dbReference>
<comment type="caution">
    <text evidence="3">The sequence shown here is derived from an EMBL/GenBank/DDBJ whole genome shotgun (WGS) entry which is preliminary data.</text>
</comment>
<feature type="transmembrane region" description="Helical" evidence="2">
    <location>
        <begin position="43"/>
        <end position="65"/>
    </location>
</feature>
<dbReference type="AlphaFoldDB" id="A0A5M6I9R9"/>
<accession>A0A5M6I9R9</accession>
<evidence type="ECO:0000313" key="3">
    <source>
        <dbReference type="EMBL" id="KAA5604469.1"/>
    </source>
</evidence>
<keyword evidence="2" id="KW-1133">Transmembrane helix</keyword>
<proteinExistence type="predicted"/>
<dbReference type="Proteomes" id="UP000324065">
    <property type="component" value="Unassembled WGS sequence"/>
</dbReference>
<dbReference type="EMBL" id="VWPJ01000017">
    <property type="protein sequence ID" value="KAA5604469.1"/>
    <property type="molecule type" value="Genomic_DNA"/>
</dbReference>
<evidence type="ECO:0000256" key="1">
    <source>
        <dbReference type="SAM" id="MobiDB-lite"/>
    </source>
</evidence>
<keyword evidence="2" id="KW-0472">Membrane</keyword>
<feature type="transmembrane region" description="Helical" evidence="2">
    <location>
        <begin position="85"/>
        <end position="104"/>
    </location>
</feature>
<reference evidence="3 4" key="1">
    <citation type="submission" date="2019-09" db="EMBL/GenBank/DDBJ databases">
        <title>Genome sequence of Roseospira marina, one of the more divergent members of the non-sulfur purple photosynthetic bacterial family, the Rhodospirillaceae.</title>
        <authorList>
            <person name="Meyer T."/>
            <person name="Kyndt J."/>
        </authorList>
    </citation>
    <scope>NUCLEOTIDE SEQUENCE [LARGE SCALE GENOMIC DNA]</scope>
    <source>
        <strain evidence="3 4">DSM 15113</strain>
    </source>
</reference>
<dbReference type="OrthoDB" id="5416480at2"/>
<feature type="region of interest" description="Disordered" evidence="1">
    <location>
        <begin position="1"/>
        <end position="38"/>
    </location>
</feature>
<dbReference type="Gene3D" id="3.40.190.10">
    <property type="entry name" value="Periplasmic binding protein-like II"/>
    <property type="match status" value="2"/>
</dbReference>
<keyword evidence="4" id="KW-1185">Reference proteome</keyword>
<evidence type="ECO:0000256" key="2">
    <source>
        <dbReference type="SAM" id="Phobius"/>
    </source>
</evidence>